<reference evidence="2 3" key="1">
    <citation type="submission" date="2018-04" db="EMBL/GenBank/DDBJ databases">
        <authorList>
            <person name="Zhang X."/>
            <person name="Yuan J."/>
            <person name="Li F."/>
            <person name="Xiang J."/>
        </authorList>
    </citation>
    <scope>NUCLEOTIDE SEQUENCE [LARGE SCALE GENOMIC DNA]</scope>
    <source>
        <tissue evidence="2">Muscle</tissue>
    </source>
</reference>
<gene>
    <name evidence="2" type="ORF">C7M84_003907</name>
</gene>
<proteinExistence type="predicted"/>
<accession>A0A3R7PUI2</accession>
<feature type="compositionally biased region" description="Polar residues" evidence="1">
    <location>
        <begin position="27"/>
        <end position="36"/>
    </location>
</feature>
<sequence length="169" mass="17206">MGSSCSSSQSLKDNVSVKSEDYAMDQKPSSQHQRTATPPPVRPVSSSTSDKSYDTESCVSDKAGGGGGGGSRQAPRPALSTNVLDTTLLSLRSTPGICGERRPPRRALSHLASVSPHLPRPPHGPFVALGCGKESGLTDLGMDLSMSWPGVPGAAASPPSPAADAPSTA</sequence>
<dbReference type="AlphaFoldDB" id="A0A3R7PUI2"/>
<keyword evidence="3" id="KW-1185">Reference proteome</keyword>
<dbReference type="Proteomes" id="UP000283509">
    <property type="component" value="Unassembled WGS sequence"/>
</dbReference>
<reference evidence="2 3" key="2">
    <citation type="submission" date="2019-01" db="EMBL/GenBank/DDBJ databases">
        <title>The decoding of complex shrimp genome reveals the adaptation for benthos swimmer, frequently molting mechanism and breeding impact on genome.</title>
        <authorList>
            <person name="Sun Y."/>
            <person name="Gao Y."/>
            <person name="Yu Y."/>
        </authorList>
    </citation>
    <scope>NUCLEOTIDE SEQUENCE [LARGE SCALE GENOMIC DNA]</scope>
    <source>
        <tissue evidence="2">Muscle</tissue>
    </source>
</reference>
<dbReference type="EMBL" id="QCYY01001524">
    <property type="protein sequence ID" value="ROT77431.1"/>
    <property type="molecule type" value="Genomic_DNA"/>
</dbReference>
<feature type="compositionally biased region" description="Polar residues" evidence="1">
    <location>
        <begin position="1"/>
        <end position="17"/>
    </location>
</feature>
<protein>
    <submittedName>
        <fullName evidence="2">Uncharacterized protein</fullName>
    </submittedName>
</protein>
<evidence type="ECO:0000256" key="1">
    <source>
        <dbReference type="SAM" id="MobiDB-lite"/>
    </source>
</evidence>
<evidence type="ECO:0000313" key="3">
    <source>
        <dbReference type="Proteomes" id="UP000283509"/>
    </source>
</evidence>
<name>A0A3R7PUI2_PENVA</name>
<organism evidence="2 3">
    <name type="scientific">Penaeus vannamei</name>
    <name type="common">Whiteleg shrimp</name>
    <name type="synonym">Litopenaeus vannamei</name>
    <dbReference type="NCBI Taxonomy" id="6689"/>
    <lineage>
        <taxon>Eukaryota</taxon>
        <taxon>Metazoa</taxon>
        <taxon>Ecdysozoa</taxon>
        <taxon>Arthropoda</taxon>
        <taxon>Crustacea</taxon>
        <taxon>Multicrustacea</taxon>
        <taxon>Malacostraca</taxon>
        <taxon>Eumalacostraca</taxon>
        <taxon>Eucarida</taxon>
        <taxon>Decapoda</taxon>
        <taxon>Dendrobranchiata</taxon>
        <taxon>Penaeoidea</taxon>
        <taxon>Penaeidae</taxon>
        <taxon>Penaeus</taxon>
    </lineage>
</organism>
<comment type="caution">
    <text evidence="2">The sequence shown here is derived from an EMBL/GenBank/DDBJ whole genome shotgun (WGS) entry which is preliminary data.</text>
</comment>
<feature type="region of interest" description="Disordered" evidence="1">
    <location>
        <begin position="1"/>
        <end position="85"/>
    </location>
</feature>
<evidence type="ECO:0000313" key="2">
    <source>
        <dbReference type="EMBL" id="ROT77431.1"/>
    </source>
</evidence>